<feature type="compositionally biased region" description="Basic and acidic residues" evidence="6">
    <location>
        <begin position="237"/>
        <end position="250"/>
    </location>
</feature>
<evidence type="ECO:0000256" key="3">
    <source>
        <dbReference type="ARBA" id="ARBA00023015"/>
    </source>
</evidence>
<evidence type="ECO:0000313" key="9">
    <source>
        <dbReference type="Proteomes" id="UP000799764"/>
    </source>
</evidence>
<evidence type="ECO:0000256" key="1">
    <source>
        <dbReference type="ARBA" id="ARBA00004123"/>
    </source>
</evidence>
<evidence type="ECO:0000256" key="5">
    <source>
        <dbReference type="ARBA" id="ARBA00023242"/>
    </source>
</evidence>
<evidence type="ECO:0000259" key="7">
    <source>
        <dbReference type="PROSITE" id="PS50048"/>
    </source>
</evidence>
<gene>
    <name evidence="8" type="ORF">P171DRAFT_432493</name>
</gene>
<dbReference type="InterPro" id="IPR050815">
    <property type="entry name" value="TF_fung"/>
</dbReference>
<evidence type="ECO:0000256" key="6">
    <source>
        <dbReference type="SAM" id="MobiDB-lite"/>
    </source>
</evidence>
<dbReference type="CDD" id="cd00067">
    <property type="entry name" value="GAL4"/>
    <property type="match status" value="1"/>
</dbReference>
<keyword evidence="2" id="KW-0479">Metal-binding</keyword>
<comment type="caution">
    <text evidence="8">The sequence shown here is derived from an EMBL/GenBank/DDBJ whole genome shotgun (WGS) entry which is preliminary data.</text>
</comment>
<evidence type="ECO:0000256" key="2">
    <source>
        <dbReference type="ARBA" id="ARBA00022723"/>
    </source>
</evidence>
<dbReference type="GO" id="GO:0008270">
    <property type="term" value="F:zinc ion binding"/>
    <property type="evidence" value="ECO:0007669"/>
    <property type="project" value="InterPro"/>
</dbReference>
<evidence type="ECO:0000313" key="8">
    <source>
        <dbReference type="EMBL" id="KAF2444464.1"/>
    </source>
</evidence>
<dbReference type="OrthoDB" id="3862662at2759"/>
<organism evidence="8 9">
    <name type="scientific">Karstenula rhodostoma CBS 690.94</name>
    <dbReference type="NCBI Taxonomy" id="1392251"/>
    <lineage>
        <taxon>Eukaryota</taxon>
        <taxon>Fungi</taxon>
        <taxon>Dikarya</taxon>
        <taxon>Ascomycota</taxon>
        <taxon>Pezizomycotina</taxon>
        <taxon>Dothideomycetes</taxon>
        <taxon>Pleosporomycetidae</taxon>
        <taxon>Pleosporales</taxon>
        <taxon>Massarineae</taxon>
        <taxon>Didymosphaeriaceae</taxon>
        <taxon>Karstenula</taxon>
    </lineage>
</organism>
<feature type="domain" description="Zn(2)-C6 fungal-type" evidence="7">
    <location>
        <begin position="11"/>
        <end position="41"/>
    </location>
</feature>
<dbReference type="Proteomes" id="UP000799764">
    <property type="component" value="Unassembled WGS sequence"/>
</dbReference>
<keyword evidence="9" id="KW-1185">Reference proteome</keyword>
<dbReference type="InterPro" id="IPR001138">
    <property type="entry name" value="Zn2Cys6_DnaBD"/>
</dbReference>
<dbReference type="EMBL" id="MU001501">
    <property type="protein sequence ID" value="KAF2444464.1"/>
    <property type="molecule type" value="Genomic_DNA"/>
</dbReference>
<proteinExistence type="predicted"/>
<dbReference type="AlphaFoldDB" id="A0A9P4PK88"/>
<dbReference type="SMART" id="SM00066">
    <property type="entry name" value="GAL4"/>
    <property type="match status" value="1"/>
</dbReference>
<name>A0A9P4PK88_9PLEO</name>
<sequence>MDESNNYHPIACEACRNKKSKCDRDLPVCSQCASSGVTCRYPPTNKRGIPSGYIALVEQRLLESEIVIFELLSTLYNYNPSIRQHQLSYYERRSLEEFSRTQSKSKKVDEWTNFPLLTDEQRRAWWLKKQESIGRHEGSDAAQSGSPAVVPMVGVLPDASPMSTGFEETLGTPLPLAPTVSETTTVLQHPWTSRIDSQSGSDAESSFRGSSMSGPPMADEEAQYSAIINSVDNASPEARHSTSDRWRKYF</sequence>
<evidence type="ECO:0000256" key="4">
    <source>
        <dbReference type="ARBA" id="ARBA00023163"/>
    </source>
</evidence>
<dbReference type="Pfam" id="PF00172">
    <property type="entry name" value="Zn_clus"/>
    <property type="match status" value="1"/>
</dbReference>
<dbReference type="PROSITE" id="PS00463">
    <property type="entry name" value="ZN2_CY6_FUNGAL_1"/>
    <property type="match status" value="1"/>
</dbReference>
<reference evidence="8" key="1">
    <citation type="journal article" date="2020" name="Stud. Mycol.">
        <title>101 Dothideomycetes genomes: a test case for predicting lifestyles and emergence of pathogens.</title>
        <authorList>
            <person name="Haridas S."/>
            <person name="Albert R."/>
            <person name="Binder M."/>
            <person name="Bloem J."/>
            <person name="Labutti K."/>
            <person name="Salamov A."/>
            <person name="Andreopoulos B."/>
            <person name="Baker S."/>
            <person name="Barry K."/>
            <person name="Bills G."/>
            <person name="Bluhm B."/>
            <person name="Cannon C."/>
            <person name="Castanera R."/>
            <person name="Culley D."/>
            <person name="Daum C."/>
            <person name="Ezra D."/>
            <person name="Gonzalez J."/>
            <person name="Henrissat B."/>
            <person name="Kuo A."/>
            <person name="Liang C."/>
            <person name="Lipzen A."/>
            <person name="Lutzoni F."/>
            <person name="Magnuson J."/>
            <person name="Mondo S."/>
            <person name="Nolan M."/>
            <person name="Ohm R."/>
            <person name="Pangilinan J."/>
            <person name="Park H.-J."/>
            <person name="Ramirez L."/>
            <person name="Alfaro M."/>
            <person name="Sun H."/>
            <person name="Tritt A."/>
            <person name="Yoshinaga Y."/>
            <person name="Zwiers L.-H."/>
            <person name="Turgeon B."/>
            <person name="Goodwin S."/>
            <person name="Spatafora J."/>
            <person name="Crous P."/>
            <person name="Grigoriev I."/>
        </authorList>
    </citation>
    <scope>NUCLEOTIDE SEQUENCE</scope>
    <source>
        <strain evidence="8">CBS 690.94</strain>
    </source>
</reference>
<dbReference type="InterPro" id="IPR036864">
    <property type="entry name" value="Zn2-C6_fun-type_DNA-bd_sf"/>
</dbReference>
<feature type="region of interest" description="Disordered" evidence="6">
    <location>
        <begin position="191"/>
        <end position="250"/>
    </location>
</feature>
<feature type="compositionally biased region" description="Polar residues" evidence="6">
    <location>
        <begin position="191"/>
        <end position="213"/>
    </location>
</feature>
<keyword evidence="3" id="KW-0805">Transcription regulation</keyword>
<comment type="subcellular location">
    <subcellularLocation>
        <location evidence="1">Nucleus</location>
    </subcellularLocation>
</comment>
<dbReference type="Gene3D" id="4.10.240.10">
    <property type="entry name" value="Zn(2)-C6 fungal-type DNA-binding domain"/>
    <property type="match status" value="1"/>
</dbReference>
<keyword evidence="4" id="KW-0804">Transcription</keyword>
<keyword evidence="5" id="KW-0539">Nucleus</keyword>
<accession>A0A9P4PK88</accession>
<protein>
    <recommendedName>
        <fullName evidence="7">Zn(2)-C6 fungal-type domain-containing protein</fullName>
    </recommendedName>
</protein>
<dbReference type="PANTHER" id="PTHR47338:SF5">
    <property type="entry name" value="ZN(II)2CYS6 TRANSCRIPTION FACTOR (EUROFUNG)"/>
    <property type="match status" value="1"/>
</dbReference>
<dbReference type="PANTHER" id="PTHR47338">
    <property type="entry name" value="ZN(II)2CYS6 TRANSCRIPTION FACTOR (EUROFUNG)-RELATED"/>
    <property type="match status" value="1"/>
</dbReference>
<dbReference type="GO" id="GO:0005634">
    <property type="term" value="C:nucleus"/>
    <property type="evidence" value="ECO:0007669"/>
    <property type="project" value="UniProtKB-SubCell"/>
</dbReference>
<dbReference type="GO" id="GO:0000981">
    <property type="term" value="F:DNA-binding transcription factor activity, RNA polymerase II-specific"/>
    <property type="evidence" value="ECO:0007669"/>
    <property type="project" value="InterPro"/>
</dbReference>
<dbReference type="SUPFAM" id="SSF57701">
    <property type="entry name" value="Zn2/Cys6 DNA-binding domain"/>
    <property type="match status" value="1"/>
</dbReference>
<dbReference type="PROSITE" id="PS50048">
    <property type="entry name" value="ZN2_CY6_FUNGAL_2"/>
    <property type="match status" value="1"/>
</dbReference>